<dbReference type="GO" id="GO:0016407">
    <property type="term" value="F:acetyltransferase activity"/>
    <property type="evidence" value="ECO:0007669"/>
    <property type="project" value="InterPro"/>
</dbReference>
<evidence type="ECO:0000256" key="2">
    <source>
        <dbReference type="ARBA" id="ARBA00022679"/>
    </source>
</evidence>
<sequence length="232" mass="25362">MASSNNVPDFADKDNYARMQRGELFFSFTPEIVAARRRCGDACRRFNKTDQMTRREMAQFWNDIVDKKEPLPPPAASEEADEELLADQVWVEAPIHVDYGFNIATGKNVFINFNCTILDTCLVSIGSRTMIGPNVSLFASTHPIDPDLRNGTNGPELGGPITIGEDCWIGGNVTILPNVTIGDGCTIGACSVVTKDIPPYHLAVGSPARVIRKIERKYKAEQEAAKAASKGT</sequence>
<keyword evidence="5" id="KW-1185">Reference proteome</keyword>
<dbReference type="Pfam" id="PF12464">
    <property type="entry name" value="Mac"/>
    <property type="match status" value="1"/>
</dbReference>
<feature type="domain" description="Maltose/galactoside acetyltransferase" evidence="3">
    <location>
        <begin position="16"/>
        <end position="70"/>
    </location>
</feature>
<organism evidence="4 5">
    <name type="scientific">Niveomyces insectorum RCEF 264</name>
    <dbReference type="NCBI Taxonomy" id="1081102"/>
    <lineage>
        <taxon>Eukaryota</taxon>
        <taxon>Fungi</taxon>
        <taxon>Dikarya</taxon>
        <taxon>Ascomycota</taxon>
        <taxon>Pezizomycotina</taxon>
        <taxon>Sordariomycetes</taxon>
        <taxon>Hypocreomycetidae</taxon>
        <taxon>Hypocreales</taxon>
        <taxon>Cordycipitaceae</taxon>
        <taxon>Niveomyces</taxon>
    </lineage>
</organism>
<dbReference type="OrthoDB" id="25818at2759"/>
<comment type="similarity">
    <text evidence="1">Belongs to the transferase hexapeptide repeat family.</text>
</comment>
<dbReference type="InterPro" id="IPR051159">
    <property type="entry name" value="Hexapeptide_acetyltransf"/>
</dbReference>
<dbReference type="GO" id="GO:0008374">
    <property type="term" value="F:O-acyltransferase activity"/>
    <property type="evidence" value="ECO:0007669"/>
    <property type="project" value="TreeGrafter"/>
</dbReference>
<dbReference type="SUPFAM" id="SSF51161">
    <property type="entry name" value="Trimeric LpxA-like enzymes"/>
    <property type="match status" value="1"/>
</dbReference>
<gene>
    <name evidence="4" type="ORF">SPI_05501</name>
</gene>
<dbReference type="InterPro" id="IPR011004">
    <property type="entry name" value="Trimer_LpxA-like_sf"/>
</dbReference>
<dbReference type="Proteomes" id="UP000076874">
    <property type="component" value="Unassembled WGS sequence"/>
</dbReference>
<evidence type="ECO:0000259" key="3">
    <source>
        <dbReference type="SMART" id="SM01266"/>
    </source>
</evidence>
<accession>A0A167TA42</accession>
<dbReference type="Pfam" id="PF00132">
    <property type="entry name" value="Hexapep"/>
    <property type="match status" value="1"/>
</dbReference>
<dbReference type="SMART" id="SM01266">
    <property type="entry name" value="Mac"/>
    <property type="match status" value="1"/>
</dbReference>
<name>A0A167TA42_9HYPO</name>
<comment type="caution">
    <text evidence="4">The sequence shown here is derived from an EMBL/GenBank/DDBJ whole genome shotgun (WGS) entry which is preliminary data.</text>
</comment>
<dbReference type="EMBL" id="AZHD01000009">
    <property type="protein sequence ID" value="OAA60377.1"/>
    <property type="molecule type" value="Genomic_DNA"/>
</dbReference>
<evidence type="ECO:0000256" key="1">
    <source>
        <dbReference type="ARBA" id="ARBA00007274"/>
    </source>
</evidence>
<dbReference type="InterPro" id="IPR001451">
    <property type="entry name" value="Hexapep"/>
</dbReference>
<dbReference type="AlphaFoldDB" id="A0A167TA42"/>
<proteinExistence type="inferred from homology"/>
<dbReference type="STRING" id="1081102.A0A167TA42"/>
<dbReference type="PANTHER" id="PTHR23416">
    <property type="entry name" value="SIALIC ACID SYNTHASE-RELATED"/>
    <property type="match status" value="1"/>
</dbReference>
<dbReference type="CDD" id="cd03357">
    <property type="entry name" value="LbH_MAT_GAT"/>
    <property type="match status" value="1"/>
</dbReference>
<evidence type="ECO:0000313" key="4">
    <source>
        <dbReference type="EMBL" id="OAA60377.1"/>
    </source>
</evidence>
<keyword evidence="2" id="KW-0808">Transferase</keyword>
<dbReference type="Gene3D" id="2.160.10.10">
    <property type="entry name" value="Hexapeptide repeat proteins"/>
    <property type="match status" value="1"/>
</dbReference>
<reference evidence="4 5" key="1">
    <citation type="journal article" date="2016" name="Genome Biol. Evol.">
        <title>Divergent and convergent evolution of fungal pathogenicity.</title>
        <authorList>
            <person name="Shang Y."/>
            <person name="Xiao G."/>
            <person name="Zheng P."/>
            <person name="Cen K."/>
            <person name="Zhan S."/>
            <person name="Wang C."/>
        </authorList>
    </citation>
    <scope>NUCLEOTIDE SEQUENCE [LARGE SCALE GENOMIC DNA]</scope>
    <source>
        <strain evidence="4 5">RCEF 264</strain>
    </source>
</reference>
<evidence type="ECO:0000313" key="5">
    <source>
        <dbReference type="Proteomes" id="UP000076874"/>
    </source>
</evidence>
<dbReference type="PANTHER" id="PTHR23416:SF54">
    <property type="entry name" value="ACETYLTRANSFERASE, CYSE_LACA_LPXA_NODL FAMILY (AFU_ORTHOLOGUE AFUA_2G08430)-RELATED"/>
    <property type="match status" value="1"/>
</dbReference>
<dbReference type="InterPro" id="IPR024688">
    <property type="entry name" value="Mac_dom"/>
</dbReference>
<protein>
    <submittedName>
        <fullName evidence="4">Trimeric LpxA-like protein</fullName>
    </submittedName>
</protein>